<dbReference type="EMBL" id="PNIQ01000895">
    <property type="protein sequence ID" value="PMP75965.1"/>
    <property type="molecule type" value="Genomic_DNA"/>
</dbReference>
<sequence>GVACARDVADWQELQDLRSP</sequence>
<accession>A0A2J6WXL0</accession>
<feature type="non-terminal residue" evidence="1">
    <location>
        <position position="1"/>
    </location>
</feature>
<dbReference type="AlphaFoldDB" id="A0A2J6WXL0"/>
<organism evidence="1 2">
    <name type="scientific">Chloroflexus aggregans</name>
    <dbReference type="NCBI Taxonomy" id="152260"/>
    <lineage>
        <taxon>Bacteria</taxon>
        <taxon>Bacillati</taxon>
        <taxon>Chloroflexota</taxon>
        <taxon>Chloroflexia</taxon>
        <taxon>Chloroflexales</taxon>
        <taxon>Chloroflexineae</taxon>
        <taxon>Chloroflexaceae</taxon>
        <taxon>Chloroflexus</taxon>
    </lineage>
</organism>
<gene>
    <name evidence="1" type="ORF">C0184_13385</name>
</gene>
<name>A0A2J6WXL0_9CHLR</name>
<proteinExistence type="predicted"/>
<comment type="caution">
    <text evidence="1">The sequence shown here is derived from an EMBL/GenBank/DDBJ whole genome shotgun (WGS) entry which is preliminary data.</text>
</comment>
<dbReference type="Proteomes" id="UP000243376">
    <property type="component" value="Unassembled WGS sequence"/>
</dbReference>
<evidence type="ECO:0000313" key="2">
    <source>
        <dbReference type="Proteomes" id="UP000243376"/>
    </source>
</evidence>
<reference evidence="1 2" key="1">
    <citation type="submission" date="2018-01" db="EMBL/GenBank/DDBJ databases">
        <title>Metagenomic assembled genomes from two thermal pools in the Uzon Caldera, Kamchatka, Russia.</title>
        <authorList>
            <person name="Wilkins L."/>
            <person name="Ettinger C."/>
        </authorList>
    </citation>
    <scope>NUCLEOTIDE SEQUENCE [LARGE SCALE GENOMIC DNA]</scope>
    <source>
        <strain evidence="1">ZAV-02</strain>
    </source>
</reference>
<protein>
    <submittedName>
        <fullName evidence="1">Pilus assembly protein TadE</fullName>
    </submittedName>
</protein>
<evidence type="ECO:0000313" key="1">
    <source>
        <dbReference type="EMBL" id="PMP75965.1"/>
    </source>
</evidence>